<comment type="caution">
    <text evidence="1">The sequence shown here is derived from an EMBL/GenBank/DDBJ whole genome shotgun (WGS) entry which is preliminary data.</text>
</comment>
<evidence type="ECO:0000313" key="1">
    <source>
        <dbReference type="EMBL" id="KAJ8249692.1"/>
    </source>
</evidence>
<gene>
    <name evidence="1" type="ORF">COCON_G00229080</name>
</gene>
<name>A0A9Q1HLW8_CONCO</name>
<dbReference type="EMBL" id="JAFJMO010000019">
    <property type="protein sequence ID" value="KAJ8249692.1"/>
    <property type="molecule type" value="Genomic_DNA"/>
</dbReference>
<evidence type="ECO:0000313" key="2">
    <source>
        <dbReference type="Proteomes" id="UP001152803"/>
    </source>
</evidence>
<accession>A0A9Q1HLW8</accession>
<dbReference type="Proteomes" id="UP001152803">
    <property type="component" value="Unassembled WGS sequence"/>
</dbReference>
<proteinExistence type="predicted"/>
<sequence length="69" mass="7666">MDMFPVEGSRDQQKGDFSRELKGLLHALAVFPGSLREFPKMARSVLGWFAAFPVCVTISLPNRVLDPST</sequence>
<dbReference type="AlphaFoldDB" id="A0A9Q1HLW8"/>
<organism evidence="1 2">
    <name type="scientific">Conger conger</name>
    <name type="common">Conger eel</name>
    <name type="synonym">Muraena conger</name>
    <dbReference type="NCBI Taxonomy" id="82655"/>
    <lineage>
        <taxon>Eukaryota</taxon>
        <taxon>Metazoa</taxon>
        <taxon>Chordata</taxon>
        <taxon>Craniata</taxon>
        <taxon>Vertebrata</taxon>
        <taxon>Euteleostomi</taxon>
        <taxon>Actinopterygii</taxon>
        <taxon>Neopterygii</taxon>
        <taxon>Teleostei</taxon>
        <taxon>Anguilliformes</taxon>
        <taxon>Congridae</taxon>
        <taxon>Conger</taxon>
    </lineage>
</organism>
<keyword evidence="2" id="KW-1185">Reference proteome</keyword>
<reference evidence="1" key="1">
    <citation type="journal article" date="2023" name="Science">
        <title>Genome structures resolve the early diversification of teleost fishes.</title>
        <authorList>
            <person name="Parey E."/>
            <person name="Louis A."/>
            <person name="Montfort J."/>
            <person name="Bouchez O."/>
            <person name="Roques C."/>
            <person name="Iampietro C."/>
            <person name="Lluch J."/>
            <person name="Castinel A."/>
            <person name="Donnadieu C."/>
            <person name="Desvignes T."/>
            <person name="Floi Bucao C."/>
            <person name="Jouanno E."/>
            <person name="Wen M."/>
            <person name="Mejri S."/>
            <person name="Dirks R."/>
            <person name="Jansen H."/>
            <person name="Henkel C."/>
            <person name="Chen W.J."/>
            <person name="Zahm M."/>
            <person name="Cabau C."/>
            <person name="Klopp C."/>
            <person name="Thompson A.W."/>
            <person name="Robinson-Rechavi M."/>
            <person name="Braasch I."/>
            <person name="Lecointre G."/>
            <person name="Bobe J."/>
            <person name="Postlethwait J.H."/>
            <person name="Berthelot C."/>
            <person name="Roest Crollius H."/>
            <person name="Guiguen Y."/>
        </authorList>
    </citation>
    <scope>NUCLEOTIDE SEQUENCE</scope>
    <source>
        <strain evidence="1">Concon-B</strain>
    </source>
</reference>
<protein>
    <submittedName>
        <fullName evidence="1">Uncharacterized protein</fullName>
    </submittedName>
</protein>